<dbReference type="Proteomes" id="UP001148786">
    <property type="component" value="Unassembled WGS sequence"/>
</dbReference>
<dbReference type="SUPFAM" id="SSF48056">
    <property type="entry name" value="Di-copper centre-containing domain"/>
    <property type="match status" value="1"/>
</dbReference>
<dbReference type="Pfam" id="PF00264">
    <property type="entry name" value="Tyrosinase"/>
    <property type="match status" value="1"/>
</dbReference>
<feature type="domain" description="Tyrosinase copper-binding" evidence="4">
    <location>
        <begin position="280"/>
        <end position="291"/>
    </location>
</feature>
<gene>
    <name evidence="5" type="ORF">NLJ89_g1688</name>
</gene>
<feature type="signal peptide" evidence="3">
    <location>
        <begin position="1"/>
        <end position="24"/>
    </location>
</feature>
<dbReference type="GO" id="GO:0016491">
    <property type="term" value="F:oxidoreductase activity"/>
    <property type="evidence" value="ECO:0007669"/>
    <property type="project" value="InterPro"/>
</dbReference>
<dbReference type="Gene3D" id="1.10.1280.10">
    <property type="entry name" value="Di-copper center containing domain from catechol oxidase"/>
    <property type="match status" value="1"/>
</dbReference>
<dbReference type="InterPro" id="IPR008922">
    <property type="entry name" value="Di-copper_centre_dom_sf"/>
</dbReference>
<reference evidence="5" key="1">
    <citation type="submission" date="2022-07" db="EMBL/GenBank/DDBJ databases">
        <title>Genome Sequence of Agrocybe chaxingu.</title>
        <authorList>
            <person name="Buettner E."/>
        </authorList>
    </citation>
    <scope>NUCLEOTIDE SEQUENCE</scope>
    <source>
        <strain evidence="5">MP-N11</strain>
    </source>
</reference>
<dbReference type="AlphaFoldDB" id="A0A9W8TES0"/>
<dbReference type="GO" id="GO:0046872">
    <property type="term" value="F:metal ion binding"/>
    <property type="evidence" value="ECO:0007669"/>
    <property type="project" value="UniProtKB-KW"/>
</dbReference>
<keyword evidence="3" id="KW-0732">Signal</keyword>
<keyword evidence="1" id="KW-0479">Metal-binding</keyword>
<comment type="caution">
    <text evidence="5">The sequence shown here is derived from an EMBL/GenBank/DDBJ whole genome shotgun (WGS) entry which is preliminary data.</text>
</comment>
<name>A0A9W8TES0_9AGAR</name>
<evidence type="ECO:0000259" key="4">
    <source>
        <dbReference type="PROSITE" id="PS00498"/>
    </source>
</evidence>
<feature type="chain" id="PRO_5040786882" description="Tyrosinase copper-binding domain-containing protein" evidence="3">
    <location>
        <begin position="25"/>
        <end position="354"/>
    </location>
</feature>
<accession>A0A9W8TES0</accession>
<evidence type="ECO:0000256" key="1">
    <source>
        <dbReference type="ARBA" id="ARBA00022723"/>
    </source>
</evidence>
<keyword evidence="6" id="KW-1185">Reference proteome</keyword>
<dbReference type="InterPro" id="IPR002227">
    <property type="entry name" value="Tyrosinase_Cu-bd"/>
</dbReference>
<dbReference type="PANTHER" id="PTHR11474">
    <property type="entry name" value="TYROSINASE FAMILY MEMBER"/>
    <property type="match status" value="1"/>
</dbReference>
<dbReference type="PANTHER" id="PTHR11474:SF126">
    <property type="entry name" value="TYROSINASE-LIKE PROTEIN TYR-1-RELATED"/>
    <property type="match status" value="1"/>
</dbReference>
<sequence>MMLSPISFSSLLWLFAFLNASALALPSRKPYVPNYFASRAENGKCAELLVRKEWRTLNDAEKKDYIGAVKCLMSRPAQHPVYPEAVTRFDEFQAYHMSVADVVHNVGQFLPWHRLYLRLYDQAMRTECGYKGPTPYWDWSLDSKDATSLHTSPVLDPNTGFGGNGVPGTYTLPPNINITSNRIFPDSFVGCVKDGPFADHTVHLGPGQLRTNHCLVRGLNESQYANLDAQAVARTLSQATYEPFWIELEGQPLTPSFRLHDGGHVMVGGEMSNFYSSPGDPIFYLHHGNLDRIWWQWQQQSSAHLYEISGRSTPDPPFQNVTLDFILPLGELGPSLPIRDVMDIHASPNCYTYA</sequence>
<dbReference type="OrthoDB" id="6132182at2759"/>
<organism evidence="5 6">
    <name type="scientific">Agrocybe chaxingu</name>
    <dbReference type="NCBI Taxonomy" id="84603"/>
    <lineage>
        <taxon>Eukaryota</taxon>
        <taxon>Fungi</taxon>
        <taxon>Dikarya</taxon>
        <taxon>Basidiomycota</taxon>
        <taxon>Agaricomycotina</taxon>
        <taxon>Agaricomycetes</taxon>
        <taxon>Agaricomycetidae</taxon>
        <taxon>Agaricales</taxon>
        <taxon>Agaricineae</taxon>
        <taxon>Strophariaceae</taxon>
        <taxon>Agrocybe</taxon>
    </lineage>
</organism>
<protein>
    <recommendedName>
        <fullName evidence="4">Tyrosinase copper-binding domain-containing protein</fullName>
    </recommendedName>
</protein>
<dbReference type="PROSITE" id="PS00498">
    <property type="entry name" value="TYROSINASE_2"/>
    <property type="match status" value="1"/>
</dbReference>
<dbReference type="PRINTS" id="PR00092">
    <property type="entry name" value="TYROSINASE"/>
</dbReference>
<evidence type="ECO:0000256" key="3">
    <source>
        <dbReference type="SAM" id="SignalP"/>
    </source>
</evidence>
<proteinExistence type="predicted"/>
<keyword evidence="2" id="KW-0186">Copper</keyword>
<dbReference type="InterPro" id="IPR050316">
    <property type="entry name" value="Tyrosinase/Hemocyanin"/>
</dbReference>
<dbReference type="EMBL" id="JANKHO010000091">
    <property type="protein sequence ID" value="KAJ3515544.1"/>
    <property type="molecule type" value="Genomic_DNA"/>
</dbReference>
<evidence type="ECO:0000256" key="2">
    <source>
        <dbReference type="ARBA" id="ARBA00023008"/>
    </source>
</evidence>
<evidence type="ECO:0000313" key="5">
    <source>
        <dbReference type="EMBL" id="KAJ3515544.1"/>
    </source>
</evidence>
<evidence type="ECO:0000313" key="6">
    <source>
        <dbReference type="Proteomes" id="UP001148786"/>
    </source>
</evidence>